<dbReference type="GO" id="GO:0005829">
    <property type="term" value="C:cytosol"/>
    <property type="evidence" value="ECO:0007669"/>
    <property type="project" value="TreeGrafter"/>
</dbReference>
<feature type="compositionally biased region" description="Basic and acidic residues" evidence="3">
    <location>
        <begin position="344"/>
        <end position="357"/>
    </location>
</feature>
<dbReference type="OrthoDB" id="1731724at2759"/>
<evidence type="ECO:0000256" key="1">
    <source>
        <dbReference type="ARBA" id="ARBA00005574"/>
    </source>
</evidence>
<dbReference type="Proteomes" id="UP000188320">
    <property type="component" value="Unassembled WGS sequence"/>
</dbReference>
<keyword evidence="2 5" id="KW-0647">Proteasome</keyword>
<dbReference type="GO" id="GO:0005634">
    <property type="term" value="C:nucleus"/>
    <property type="evidence" value="ECO:0007669"/>
    <property type="project" value="TreeGrafter"/>
</dbReference>
<dbReference type="SMART" id="SM00327">
    <property type="entry name" value="VWA"/>
    <property type="match status" value="1"/>
</dbReference>
<feature type="compositionally biased region" description="Polar residues" evidence="3">
    <location>
        <begin position="303"/>
        <end position="318"/>
    </location>
</feature>
<dbReference type="GO" id="GO:0008540">
    <property type="term" value="C:proteasome regulatory particle, base subcomplex"/>
    <property type="evidence" value="ECO:0007669"/>
    <property type="project" value="TreeGrafter"/>
</dbReference>
<evidence type="ECO:0000313" key="6">
    <source>
        <dbReference type="Proteomes" id="UP000188320"/>
    </source>
</evidence>
<protein>
    <submittedName>
        <fullName evidence="5">26S proteasome non-ATPase regulatory subunit-like protein</fullName>
    </submittedName>
</protein>
<dbReference type="Gene3D" id="3.40.50.410">
    <property type="entry name" value="von Willebrand factor, type A domain"/>
    <property type="match status" value="1"/>
</dbReference>
<evidence type="ECO:0000256" key="2">
    <source>
        <dbReference type="ARBA" id="ARBA00022942"/>
    </source>
</evidence>
<dbReference type="Pfam" id="PF13519">
    <property type="entry name" value="VWA_2"/>
    <property type="match status" value="1"/>
</dbReference>
<comment type="caution">
    <text evidence="5">The sequence shown here is derived from an EMBL/GenBank/DDBJ whole genome shotgun (WGS) entry which is preliminary data.</text>
</comment>
<dbReference type="AlphaFoldDB" id="A0A1R1PQL0"/>
<dbReference type="InterPro" id="IPR002035">
    <property type="entry name" value="VWF_A"/>
</dbReference>
<dbReference type="SUPFAM" id="SSF53300">
    <property type="entry name" value="vWA-like"/>
    <property type="match status" value="1"/>
</dbReference>
<feature type="region of interest" description="Disordered" evidence="3">
    <location>
        <begin position="297"/>
        <end position="357"/>
    </location>
</feature>
<dbReference type="PANTHER" id="PTHR10223:SF0">
    <property type="entry name" value="26S PROTEASOME NON-ATPASE REGULATORY SUBUNIT 4"/>
    <property type="match status" value="1"/>
</dbReference>
<accession>A0A1R1PQL0</accession>
<dbReference type="InterPro" id="IPR003903">
    <property type="entry name" value="UIM_dom"/>
</dbReference>
<dbReference type="GO" id="GO:0043161">
    <property type="term" value="P:proteasome-mediated ubiquitin-dependent protein catabolic process"/>
    <property type="evidence" value="ECO:0007669"/>
    <property type="project" value="TreeGrafter"/>
</dbReference>
<keyword evidence="6" id="KW-1185">Reference proteome</keyword>
<evidence type="ECO:0000256" key="3">
    <source>
        <dbReference type="SAM" id="MobiDB-lite"/>
    </source>
</evidence>
<dbReference type="FunFam" id="3.40.50.410:FF:000005">
    <property type="entry name" value="26S proteasome non-ATPase regulatory subunit 4"/>
    <property type="match status" value="1"/>
</dbReference>
<sequence>MPQHSASFHSRLLAAHPKIAYIPLPKCMQPGRSHRIDNSEYSRNGDYSPTRFQAQIDAVHFLFNAKTQDNPESTVGVMAHGGENPEVLVTLTNDTGGLLKGLHRLKVGGDEHFEASIQVAQLVLKHRANKNQRQRIVIFAASPIGSQTKDLVKLAKKLKKNNVSVDVINFGEYAKNEEKLQEFVNTVDAGGSSTLLTLPPGPQLLSDQIRQSPMFGGMGGLGDEFGMDGDMDPELALALKMSLEEEMARQRAVASKDTGTSQAPKAGEAAEVTMAEPDSHEAGEIEDMDMLDEEEQIRRAIQLSLQENEQPQEQTTAGDDSELVSSLLESLPGVDTSDPSLQKALEDMKDGKKSEKK</sequence>
<name>A0A1R1PQL0_ZANCU</name>
<proteinExistence type="inferred from homology"/>
<dbReference type="GO" id="GO:0036435">
    <property type="term" value="F:K48-linked polyubiquitin modification-dependent protein binding"/>
    <property type="evidence" value="ECO:0007669"/>
    <property type="project" value="UniProtKB-ARBA"/>
</dbReference>
<dbReference type="SMART" id="SM00726">
    <property type="entry name" value="UIM"/>
    <property type="match status" value="2"/>
</dbReference>
<evidence type="ECO:0000259" key="4">
    <source>
        <dbReference type="PROSITE" id="PS50234"/>
    </source>
</evidence>
<comment type="similarity">
    <text evidence="1">Belongs to the proteasome subunit S5A family.</text>
</comment>
<reference evidence="6" key="1">
    <citation type="submission" date="2017-01" db="EMBL/GenBank/DDBJ databases">
        <authorList>
            <person name="Wang Y."/>
            <person name="White M."/>
            <person name="Kvist S."/>
            <person name="Moncalvo J.-M."/>
        </authorList>
    </citation>
    <scope>NUCLEOTIDE SEQUENCE [LARGE SCALE GENOMIC DNA]</scope>
    <source>
        <strain evidence="6">COL-18-3</strain>
    </source>
</reference>
<dbReference type="EMBL" id="LSSK01000483">
    <property type="protein sequence ID" value="OMH83193.1"/>
    <property type="molecule type" value="Genomic_DNA"/>
</dbReference>
<gene>
    <name evidence="5" type="ORF">AX774_g3306</name>
</gene>
<evidence type="ECO:0000313" key="5">
    <source>
        <dbReference type="EMBL" id="OMH83193.1"/>
    </source>
</evidence>
<feature type="region of interest" description="Disordered" evidence="3">
    <location>
        <begin position="248"/>
        <end position="285"/>
    </location>
</feature>
<dbReference type="PANTHER" id="PTHR10223">
    <property type="entry name" value="26S PROTEASOME NON-ATPASE REGULATORY SUBUNIT 4"/>
    <property type="match status" value="1"/>
</dbReference>
<dbReference type="Gene3D" id="1.10.287.3990">
    <property type="match status" value="1"/>
</dbReference>
<dbReference type="PROSITE" id="PS50330">
    <property type="entry name" value="UIM"/>
    <property type="match status" value="2"/>
</dbReference>
<feature type="domain" description="VWFA" evidence="4">
    <location>
        <begin position="36"/>
        <end position="213"/>
    </location>
</feature>
<organism evidence="5 6">
    <name type="scientific">Zancudomyces culisetae</name>
    <name type="common">Gut fungus</name>
    <name type="synonym">Smittium culisetae</name>
    <dbReference type="NCBI Taxonomy" id="1213189"/>
    <lineage>
        <taxon>Eukaryota</taxon>
        <taxon>Fungi</taxon>
        <taxon>Fungi incertae sedis</taxon>
        <taxon>Zoopagomycota</taxon>
        <taxon>Kickxellomycotina</taxon>
        <taxon>Harpellomycetes</taxon>
        <taxon>Harpellales</taxon>
        <taxon>Legeriomycetaceae</taxon>
        <taxon>Zancudomyces</taxon>
    </lineage>
</organism>
<dbReference type="InterPro" id="IPR027040">
    <property type="entry name" value="PSMD4"/>
</dbReference>
<dbReference type="PROSITE" id="PS50234">
    <property type="entry name" value="VWFA"/>
    <property type="match status" value="1"/>
</dbReference>
<dbReference type="Pfam" id="PF02809">
    <property type="entry name" value="UIM"/>
    <property type="match status" value="2"/>
</dbReference>
<dbReference type="InterPro" id="IPR036465">
    <property type="entry name" value="vWFA_dom_sf"/>
</dbReference>